<protein>
    <recommendedName>
        <fullName evidence="4">DUF998 domain-containing protein</fullName>
    </recommendedName>
</protein>
<feature type="transmembrane region" description="Helical" evidence="1">
    <location>
        <begin position="92"/>
        <end position="111"/>
    </location>
</feature>
<keyword evidence="1" id="KW-1133">Transmembrane helix</keyword>
<evidence type="ECO:0000313" key="3">
    <source>
        <dbReference type="Proteomes" id="UP000331127"/>
    </source>
</evidence>
<evidence type="ECO:0000313" key="2">
    <source>
        <dbReference type="EMBL" id="GES12569.1"/>
    </source>
</evidence>
<organism evidence="2 3">
    <name type="scientific">Acrocarpospora macrocephala</name>
    <dbReference type="NCBI Taxonomy" id="150177"/>
    <lineage>
        <taxon>Bacteria</taxon>
        <taxon>Bacillati</taxon>
        <taxon>Actinomycetota</taxon>
        <taxon>Actinomycetes</taxon>
        <taxon>Streptosporangiales</taxon>
        <taxon>Streptosporangiaceae</taxon>
        <taxon>Acrocarpospora</taxon>
    </lineage>
</organism>
<feature type="transmembrane region" description="Helical" evidence="1">
    <location>
        <begin position="188"/>
        <end position="211"/>
    </location>
</feature>
<evidence type="ECO:0008006" key="4">
    <source>
        <dbReference type="Google" id="ProtNLM"/>
    </source>
</evidence>
<gene>
    <name evidence="2" type="ORF">Amac_061660</name>
</gene>
<keyword evidence="3" id="KW-1185">Reference proteome</keyword>
<dbReference type="OrthoDB" id="2294590at2"/>
<name>A0A5M3WXA6_9ACTN</name>
<accession>A0A5M3WXA6</accession>
<sequence>MTENISSRSSLDRKEPVNDAKIERLAPDARWPSQRRTAGALLIAGPVIFFLAEFIAAAAWTDPPYSYTYHFISNLGVPEPSTLFGQYMYSPLAWVMNTGFFLFGITILAGTAMLRGLSGWHRWAALVPATLLAAGGVLLAVFHGSGEALENGTGEFHSLGAFAGFIGANVLAIVLGSMRRRIGFSPRIGRALVTVGVIGLLSTTLYLIAIFSAGDTAIGIIGLIERGAAYPFLIGLICAGASIRNRRTLATLDARSTSTA</sequence>
<reference evidence="2 3" key="1">
    <citation type="submission" date="2019-10" db="EMBL/GenBank/DDBJ databases">
        <title>Whole genome shotgun sequence of Acrocarpospora macrocephala NBRC 16266.</title>
        <authorList>
            <person name="Ichikawa N."/>
            <person name="Kimura A."/>
            <person name="Kitahashi Y."/>
            <person name="Komaki H."/>
            <person name="Oguchi A."/>
        </authorList>
    </citation>
    <scope>NUCLEOTIDE SEQUENCE [LARGE SCALE GENOMIC DNA]</scope>
    <source>
        <strain evidence="2 3">NBRC 16266</strain>
    </source>
</reference>
<dbReference type="Pfam" id="PF06197">
    <property type="entry name" value="DUF998"/>
    <property type="match status" value="1"/>
</dbReference>
<feature type="transmembrane region" description="Helical" evidence="1">
    <location>
        <begin position="123"/>
        <end position="144"/>
    </location>
</feature>
<keyword evidence="1" id="KW-0812">Transmembrane</keyword>
<comment type="caution">
    <text evidence="2">The sequence shown here is derived from an EMBL/GenBank/DDBJ whole genome shotgun (WGS) entry which is preliminary data.</text>
</comment>
<dbReference type="Proteomes" id="UP000331127">
    <property type="component" value="Unassembled WGS sequence"/>
</dbReference>
<dbReference type="InterPro" id="IPR009339">
    <property type="entry name" value="DUF998"/>
</dbReference>
<feature type="transmembrane region" description="Helical" evidence="1">
    <location>
        <begin position="156"/>
        <end position="176"/>
    </location>
</feature>
<dbReference type="AlphaFoldDB" id="A0A5M3WXA6"/>
<dbReference type="EMBL" id="BLAE01000037">
    <property type="protein sequence ID" value="GES12569.1"/>
    <property type="molecule type" value="Genomic_DNA"/>
</dbReference>
<keyword evidence="1" id="KW-0472">Membrane</keyword>
<evidence type="ECO:0000256" key="1">
    <source>
        <dbReference type="SAM" id="Phobius"/>
    </source>
</evidence>
<feature type="transmembrane region" description="Helical" evidence="1">
    <location>
        <begin position="40"/>
        <end position="60"/>
    </location>
</feature>
<dbReference type="RefSeq" id="WP_155357882.1">
    <property type="nucleotide sequence ID" value="NZ_BAAAHL010000071.1"/>
</dbReference>
<feature type="transmembrane region" description="Helical" evidence="1">
    <location>
        <begin position="217"/>
        <end position="239"/>
    </location>
</feature>
<proteinExistence type="predicted"/>